<name>A0ABU9DRC4_9BACL</name>
<dbReference type="InterPro" id="IPR005149">
    <property type="entry name" value="Tscrpt_reg_PadR_N"/>
</dbReference>
<accession>A0ABU9DRC4</accession>
<dbReference type="Gene3D" id="1.10.10.10">
    <property type="entry name" value="Winged helix-like DNA-binding domain superfamily/Winged helix DNA-binding domain"/>
    <property type="match status" value="1"/>
</dbReference>
<feature type="domain" description="Transcription regulator PadR N-terminal" evidence="1">
    <location>
        <begin position="9"/>
        <end position="85"/>
    </location>
</feature>
<sequence length="198" mass="21995">MSSVRLLVLGVILRRGITHGYGVHQDLTSWRADTWTSVKPGSIYHAMDKLEAQGMIRAEHSGDSVKRGPSRTEYTLTPEGKAEFRSLLEEALKSHDFQYLAAGIAFMEMLPRHQVIALLEERLTAVQQSAAFLRTLPTEALPSDPSKHPELVGLWAGYMDYAVAATQTLLQSLQSGKYAFIDEKSEMEGLKHDGSHLT</sequence>
<protein>
    <submittedName>
        <fullName evidence="2">PadR family transcriptional regulator</fullName>
    </submittedName>
</protein>
<evidence type="ECO:0000259" key="1">
    <source>
        <dbReference type="Pfam" id="PF03551"/>
    </source>
</evidence>
<dbReference type="EMBL" id="JBBPCC010000016">
    <property type="protein sequence ID" value="MEK8130752.1"/>
    <property type="molecule type" value="Genomic_DNA"/>
</dbReference>
<evidence type="ECO:0000313" key="2">
    <source>
        <dbReference type="EMBL" id="MEK8130752.1"/>
    </source>
</evidence>
<dbReference type="RefSeq" id="WP_341417888.1">
    <property type="nucleotide sequence ID" value="NZ_JBBPCC010000016.1"/>
</dbReference>
<dbReference type="InterPro" id="IPR036390">
    <property type="entry name" value="WH_DNA-bd_sf"/>
</dbReference>
<keyword evidence="3" id="KW-1185">Reference proteome</keyword>
<proteinExistence type="predicted"/>
<gene>
    <name evidence="2" type="ORF">WMW72_22865</name>
</gene>
<dbReference type="InterPro" id="IPR052509">
    <property type="entry name" value="Metal_resp_DNA-bind_regulator"/>
</dbReference>
<reference evidence="2 3" key="1">
    <citation type="submission" date="2024-04" db="EMBL/GenBank/DDBJ databases">
        <title>draft genome sequnece of Paenibacillus filicis.</title>
        <authorList>
            <person name="Kim D.-U."/>
        </authorList>
    </citation>
    <scope>NUCLEOTIDE SEQUENCE [LARGE SCALE GENOMIC DNA]</scope>
    <source>
        <strain evidence="2 3">KACC14197</strain>
    </source>
</reference>
<dbReference type="PANTHER" id="PTHR33169">
    <property type="entry name" value="PADR-FAMILY TRANSCRIPTIONAL REGULATOR"/>
    <property type="match status" value="1"/>
</dbReference>
<dbReference type="PANTHER" id="PTHR33169:SF14">
    <property type="entry name" value="TRANSCRIPTIONAL REGULATOR RV3488"/>
    <property type="match status" value="1"/>
</dbReference>
<dbReference type="Pfam" id="PF03551">
    <property type="entry name" value="PadR"/>
    <property type="match status" value="1"/>
</dbReference>
<comment type="caution">
    <text evidence="2">The sequence shown here is derived from an EMBL/GenBank/DDBJ whole genome shotgun (WGS) entry which is preliminary data.</text>
</comment>
<dbReference type="SUPFAM" id="SSF46785">
    <property type="entry name" value="Winged helix' DNA-binding domain"/>
    <property type="match status" value="1"/>
</dbReference>
<organism evidence="2 3">
    <name type="scientific">Paenibacillus filicis</name>
    <dbReference type="NCBI Taxonomy" id="669464"/>
    <lineage>
        <taxon>Bacteria</taxon>
        <taxon>Bacillati</taxon>
        <taxon>Bacillota</taxon>
        <taxon>Bacilli</taxon>
        <taxon>Bacillales</taxon>
        <taxon>Paenibacillaceae</taxon>
        <taxon>Paenibacillus</taxon>
    </lineage>
</organism>
<evidence type="ECO:0000313" key="3">
    <source>
        <dbReference type="Proteomes" id="UP001469365"/>
    </source>
</evidence>
<dbReference type="InterPro" id="IPR036388">
    <property type="entry name" value="WH-like_DNA-bd_sf"/>
</dbReference>
<dbReference type="Proteomes" id="UP001469365">
    <property type="component" value="Unassembled WGS sequence"/>
</dbReference>